<evidence type="ECO:0000256" key="2">
    <source>
        <dbReference type="ARBA" id="ARBA00023015"/>
    </source>
</evidence>
<keyword evidence="1 5" id="KW-0597">Phosphoprotein</keyword>
<dbReference type="PROSITE" id="PS50110">
    <property type="entry name" value="RESPONSE_REGULATORY"/>
    <property type="match status" value="1"/>
</dbReference>
<keyword evidence="4" id="KW-0804">Transcription</keyword>
<organism evidence="8 9">
    <name type="scientific">Brachybacterium rhamnosum</name>
    <dbReference type="NCBI Taxonomy" id="173361"/>
    <lineage>
        <taxon>Bacteria</taxon>
        <taxon>Bacillati</taxon>
        <taxon>Actinomycetota</taxon>
        <taxon>Actinomycetes</taxon>
        <taxon>Micrococcales</taxon>
        <taxon>Dermabacteraceae</taxon>
        <taxon>Brachybacterium</taxon>
    </lineage>
</organism>
<comment type="caution">
    <text evidence="8">The sequence shown here is derived from an EMBL/GenBank/DDBJ whole genome shotgun (WGS) entry which is preliminary data.</text>
</comment>
<name>A0ABW4PZF8_9MICO</name>
<dbReference type="InterPro" id="IPR011006">
    <property type="entry name" value="CheY-like_superfamily"/>
</dbReference>
<feature type="domain" description="Response regulatory" evidence="7">
    <location>
        <begin position="4"/>
        <end position="121"/>
    </location>
</feature>
<feature type="modified residue" description="4-aspartylphosphate" evidence="5">
    <location>
        <position position="55"/>
    </location>
</feature>
<sequence length="221" mass="22983">MTCRVLLADDHAIVRRGLLAVLAAEEGIEVVGEAGTAEAALDLARRVLPDVVLLDLQFGAGTRGTAVIGPLRALDPPPAVLVLTTYDNDQDVLAAMDAGAAGYLLKDSPAEELATAVRRAGRGAGSPGAVTASDAVGAQLDARIARRLRDRDSPTALSARELEVLALVAAGRSNSAIASELFLSQATVKTHLVHVFDKLAVTSRTEAVAAARERGMLRPEH</sequence>
<evidence type="ECO:0000256" key="4">
    <source>
        <dbReference type="ARBA" id="ARBA00023163"/>
    </source>
</evidence>
<evidence type="ECO:0000313" key="8">
    <source>
        <dbReference type="EMBL" id="MFD1835868.1"/>
    </source>
</evidence>
<dbReference type="InterPro" id="IPR016032">
    <property type="entry name" value="Sig_transdc_resp-reg_C-effctor"/>
</dbReference>
<dbReference type="PANTHER" id="PTHR43214">
    <property type="entry name" value="TWO-COMPONENT RESPONSE REGULATOR"/>
    <property type="match status" value="1"/>
</dbReference>
<feature type="domain" description="HTH luxR-type" evidence="6">
    <location>
        <begin position="150"/>
        <end position="215"/>
    </location>
</feature>
<evidence type="ECO:0000259" key="7">
    <source>
        <dbReference type="PROSITE" id="PS50110"/>
    </source>
</evidence>
<accession>A0ABW4PZF8</accession>
<dbReference type="SUPFAM" id="SSF52172">
    <property type="entry name" value="CheY-like"/>
    <property type="match status" value="1"/>
</dbReference>
<keyword evidence="2" id="KW-0805">Transcription regulation</keyword>
<reference evidence="9" key="1">
    <citation type="journal article" date="2019" name="Int. J. Syst. Evol. Microbiol.">
        <title>The Global Catalogue of Microorganisms (GCM) 10K type strain sequencing project: providing services to taxonomists for standard genome sequencing and annotation.</title>
        <authorList>
            <consortium name="The Broad Institute Genomics Platform"/>
            <consortium name="The Broad Institute Genome Sequencing Center for Infectious Disease"/>
            <person name="Wu L."/>
            <person name="Ma J."/>
        </authorList>
    </citation>
    <scope>NUCLEOTIDE SEQUENCE [LARGE SCALE GENOMIC DNA]</scope>
    <source>
        <strain evidence="9">JCM 11650</strain>
    </source>
</reference>
<gene>
    <name evidence="8" type="ORF">ACFSDA_12390</name>
</gene>
<evidence type="ECO:0000259" key="6">
    <source>
        <dbReference type="PROSITE" id="PS50043"/>
    </source>
</evidence>
<protein>
    <submittedName>
        <fullName evidence="8">Response regulator</fullName>
    </submittedName>
</protein>
<dbReference type="InterPro" id="IPR000792">
    <property type="entry name" value="Tscrpt_reg_LuxR_C"/>
</dbReference>
<dbReference type="CDD" id="cd17535">
    <property type="entry name" value="REC_NarL-like"/>
    <property type="match status" value="1"/>
</dbReference>
<dbReference type="CDD" id="cd06170">
    <property type="entry name" value="LuxR_C_like"/>
    <property type="match status" value="1"/>
</dbReference>
<keyword evidence="3" id="KW-0238">DNA-binding</keyword>
<dbReference type="Pfam" id="PF00072">
    <property type="entry name" value="Response_reg"/>
    <property type="match status" value="1"/>
</dbReference>
<dbReference type="PRINTS" id="PR00038">
    <property type="entry name" value="HTHLUXR"/>
</dbReference>
<evidence type="ECO:0000256" key="5">
    <source>
        <dbReference type="PROSITE-ProRule" id="PRU00169"/>
    </source>
</evidence>
<evidence type="ECO:0000256" key="3">
    <source>
        <dbReference type="ARBA" id="ARBA00023125"/>
    </source>
</evidence>
<dbReference type="RefSeq" id="WP_343905098.1">
    <property type="nucleotide sequence ID" value="NZ_BAAAIS010000003.1"/>
</dbReference>
<dbReference type="Proteomes" id="UP001597280">
    <property type="component" value="Unassembled WGS sequence"/>
</dbReference>
<dbReference type="Gene3D" id="3.40.50.2300">
    <property type="match status" value="1"/>
</dbReference>
<evidence type="ECO:0000313" key="9">
    <source>
        <dbReference type="Proteomes" id="UP001597280"/>
    </source>
</evidence>
<proteinExistence type="predicted"/>
<dbReference type="Pfam" id="PF00196">
    <property type="entry name" value="GerE"/>
    <property type="match status" value="1"/>
</dbReference>
<dbReference type="InterPro" id="IPR001789">
    <property type="entry name" value="Sig_transdc_resp-reg_receiver"/>
</dbReference>
<dbReference type="SUPFAM" id="SSF46894">
    <property type="entry name" value="C-terminal effector domain of the bipartite response regulators"/>
    <property type="match status" value="1"/>
</dbReference>
<dbReference type="SMART" id="SM00421">
    <property type="entry name" value="HTH_LUXR"/>
    <property type="match status" value="1"/>
</dbReference>
<dbReference type="EMBL" id="JBHUFL010000003">
    <property type="protein sequence ID" value="MFD1835868.1"/>
    <property type="molecule type" value="Genomic_DNA"/>
</dbReference>
<dbReference type="PROSITE" id="PS50043">
    <property type="entry name" value="HTH_LUXR_2"/>
    <property type="match status" value="1"/>
</dbReference>
<dbReference type="PANTHER" id="PTHR43214:SF24">
    <property type="entry name" value="TRANSCRIPTIONAL REGULATORY PROTEIN NARL-RELATED"/>
    <property type="match status" value="1"/>
</dbReference>
<dbReference type="InterPro" id="IPR058245">
    <property type="entry name" value="NreC/VraR/RcsB-like_REC"/>
</dbReference>
<dbReference type="SMART" id="SM00448">
    <property type="entry name" value="REC"/>
    <property type="match status" value="1"/>
</dbReference>
<keyword evidence="9" id="KW-1185">Reference proteome</keyword>
<evidence type="ECO:0000256" key="1">
    <source>
        <dbReference type="ARBA" id="ARBA00022553"/>
    </source>
</evidence>
<dbReference type="PROSITE" id="PS00622">
    <property type="entry name" value="HTH_LUXR_1"/>
    <property type="match status" value="1"/>
</dbReference>
<dbReference type="InterPro" id="IPR039420">
    <property type="entry name" value="WalR-like"/>
</dbReference>